<keyword evidence="2" id="KW-1185">Reference proteome</keyword>
<comment type="caution">
    <text evidence="1">The sequence shown here is derived from an EMBL/GenBank/DDBJ whole genome shotgun (WGS) entry which is preliminary data.</text>
</comment>
<dbReference type="Proteomes" id="UP001154265">
    <property type="component" value="Unassembled WGS sequence"/>
</dbReference>
<organism evidence="1 2">
    <name type="scientific">Candidatus Synechococcus calcipolaris G9</name>
    <dbReference type="NCBI Taxonomy" id="1497997"/>
    <lineage>
        <taxon>Bacteria</taxon>
        <taxon>Bacillati</taxon>
        <taxon>Cyanobacteriota</taxon>
        <taxon>Cyanophyceae</taxon>
        <taxon>Synechococcales</taxon>
        <taxon>Synechococcaceae</taxon>
        <taxon>Synechococcus</taxon>
    </lineage>
</organism>
<sequence>MPKVWITAEKLIKVLNITEQELLDIQDFFDSDPNDRWELRPDRDYRVINQTTGLRDYSDTGAYAIASYIAFKDKQRDKGFLSWFRQLLKQFKKDVRRAFIHQSILYNSSSLVRRSDRFFLNERDIVAIFATRRDFLRRMAAQAEPSLIVGQDYYHDIDKDIRYYSLSGILILSKEFSQSLVRRNRQEWCKQMGDEIQPTINTIVKKILNRGKEIEKAKKQARRRDKNTCLVTGLKPSVINSPNLASHHLYAAAHYPHLAGSVDNIITIAQNVHNHFHQSLGGKQKPCTVDDFINYVHEFHPQNLEVSTWLQQQKAKLPPPGPLSDDVPLVLFLPPSRVSSNNC</sequence>
<accession>A0ABT6EYU5</accession>
<name>A0ABT6EYU5_9SYNE</name>
<protein>
    <submittedName>
        <fullName evidence="1">Uncharacterized protein</fullName>
    </submittedName>
</protein>
<gene>
    <name evidence="1" type="ORF">L3556_08050</name>
</gene>
<evidence type="ECO:0000313" key="1">
    <source>
        <dbReference type="EMBL" id="MDG2990878.1"/>
    </source>
</evidence>
<evidence type="ECO:0000313" key="2">
    <source>
        <dbReference type="Proteomes" id="UP001154265"/>
    </source>
</evidence>
<dbReference type="EMBL" id="JAKKUT010000002">
    <property type="protein sequence ID" value="MDG2990878.1"/>
    <property type="molecule type" value="Genomic_DNA"/>
</dbReference>
<dbReference type="RefSeq" id="WP_277866770.1">
    <property type="nucleotide sequence ID" value="NZ_JAKKUT010000002.1"/>
</dbReference>
<proteinExistence type="predicted"/>
<reference evidence="1" key="2">
    <citation type="submission" date="2022-01" db="EMBL/GenBank/DDBJ databases">
        <authorList>
            <person name="Zivanovic Y."/>
            <person name="Moreira D."/>
            <person name="Lopez-Garcia P."/>
        </authorList>
    </citation>
    <scope>NUCLEOTIDE SEQUENCE</scope>
    <source>
        <strain evidence="1">G9</strain>
    </source>
</reference>
<reference evidence="1" key="1">
    <citation type="journal article" date="2022" name="Genome Biol. Evol.">
        <title>A New Gene Family Diagnostic for Intracellular Biomineralization of Amorphous Ca Carbonates by Cyanobacteria.</title>
        <authorList>
            <person name="Benzerara K."/>
            <person name="Duprat E."/>
            <person name="Bitard-Feildel T."/>
            <person name="Caumes G."/>
            <person name="Cassier-Chauvat C."/>
            <person name="Chauvat F."/>
            <person name="Dezi M."/>
            <person name="Diop S.I."/>
            <person name="Gaschignard G."/>
            <person name="Gorgen S."/>
            <person name="Gugger M."/>
            <person name="Lopez-Garcia P."/>
            <person name="Millet M."/>
            <person name="Skouri-Panet F."/>
            <person name="Moreira D."/>
            <person name="Callebaut I."/>
        </authorList>
    </citation>
    <scope>NUCLEOTIDE SEQUENCE</scope>
    <source>
        <strain evidence="1">G9</strain>
    </source>
</reference>